<dbReference type="GO" id="GO:0016887">
    <property type="term" value="F:ATP hydrolysis activity"/>
    <property type="evidence" value="ECO:0007669"/>
    <property type="project" value="InterPro"/>
</dbReference>
<dbReference type="AlphaFoldDB" id="A0A4R6X898"/>
<dbReference type="GO" id="GO:0006302">
    <property type="term" value="P:double-strand break repair"/>
    <property type="evidence" value="ECO:0007669"/>
    <property type="project" value="InterPro"/>
</dbReference>
<feature type="domain" description="Rad50/SbcC-type AAA" evidence="2">
    <location>
        <begin position="5"/>
        <end position="205"/>
    </location>
</feature>
<keyword evidence="3" id="KW-0540">Nuclease</keyword>
<feature type="coiled-coil region" evidence="1">
    <location>
        <begin position="677"/>
        <end position="704"/>
    </location>
</feature>
<feature type="coiled-coil region" evidence="1">
    <location>
        <begin position="556"/>
        <end position="596"/>
    </location>
</feature>
<evidence type="ECO:0000313" key="3">
    <source>
        <dbReference type="EMBL" id="TDR15325.1"/>
    </source>
</evidence>
<accession>A0A4R6X898</accession>
<dbReference type="OrthoDB" id="9795626at2"/>
<protein>
    <submittedName>
        <fullName evidence="3">Exonuclease SbcC</fullName>
    </submittedName>
</protein>
<name>A0A4R6X898_9GAMM</name>
<dbReference type="Gene3D" id="1.10.287.1490">
    <property type="match status" value="1"/>
</dbReference>
<dbReference type="Pfam" id="PF13476">
    <property type="entry name" value="AAA_23"/>
    <property type="match status" value="1"/>
</dbReference>
<proteinExistence type="predicted"/>
<gene>
    <name evidence="3" type="ORF">C8D85_0688</name>
</gene>
<dbReference type="Proteomes" id="UP000295729">
    <property type="component" value="Unassembled WGS sequence"/>
</dbReference>
<dbReference type="SUPFAM" id="SSF52540">
    <property type="entry name" value="P-loop containing nucleoside triphosphate hydrolases"/>
    <property type="match status" value="3"/>
</dbReference>
<keyword evidence="1" id="KW-0175">Coiled coil</keyword>
<keyword evidence="3" id="KW-0378">Hydrolase</keyword>
<keyword evidence="4" id="KW-1185">Reference proteome</keyword>
<evidence type="ECO:0000256" key="1">
    <source>
        <dbReference type="SAM" id="Coils"/>
    </source>
</evidence>
<dbReference type="Gene3D" id="3.40.50.300">
    <property type="entry name" value="P-loop containing nucleotide triphosphate hydrolases"/>
    <property type="match status" value="2"/>
</dbReference>
<dbReference type="PANTHER" id="PTHR32114:SF2">
    <property type="entry name" value="ABC TRANSPORTER ABCH.3"/>
    <property type="match status" value="1"/>
</dbReference>
<feature type="coiled-coil region" evidence="1">
    <location>
        <begin position="822"/>
        <end position="856"/>
    </location>
</feature>
<dbReference type="RefSeq" id="WP_133559946.1">
    <property type="nucleotide sequence ID" value="NZ_SNZA01000001.1"/>
</dbReference>
<dbReference type="InterPro" id="IPR027417">
    <property type="entry name" value="P-loop_NTPase"/>
</dbReference>
<reference evidence="3 4" key="1">
    <citation type="submission" date="2019-03" db="EMBL/GenBank/DDBJ databases">
        <title>Genomic Encyclopedia of Type Strains, Phase IV (KMG-IV): sequencing the most valuable type-strain genomes for metagenomic binning, comparative biology and taxonomic classification.</title>
        <authorList>
            <person name="Goeker M."/>
        </authorList>
    </citation>
    <scope>NUCLEOTIDE SEQUENCE [LARGE SCALE GENOMIC DNA]</scope>
    <source>
        <strain evidence="3 4">DSM 5604</strain>
    </source>
</reference>
<dbReference type="GO" id="GO:0004527">
    <property type="term" value="F:exonuclease activity"/>
    <property type="evidence" value="ECO:0007669"/>
    <property type="project" value="UniProtKB-KW"/>
</dbReference>
<comment type="caution">
    <text evidence="3">The sequence shown here is derived from an EMBL/GenBank/DDBJ whole genome shotgun (WGS) entry which is preliminary data.</text>
</comment>
<feature type="coiled-coil region" evidence="1">
    <location>
        <begin position="729"/>
        <end position="759"/>
    </location>
</feature>
<feature type="coiled-coil region" evidence="1">
    <location>
        <begin position="436"/>
        <end position="491"/>
    </location>
</feature>
<dbReference type="EMBL" id="SNZA01000001">
    <property type="protein sequence ID" value="TDR15325.1"/>
    <property type="molecule type" value="Genomic_DNA"/>
</dbReference>
<dbReference type="Pfam" id="PF13558">
    <property type="entry name" value="SbcC_Walker_B"/>
    <property type="match status" value="1"/>
</dbReference>
<evidence type="ECO:0000313" key="4">
    <source>
        <dbReference type="Proteomes" id="UP000295729"/>
    </source>
</evidence>
<feature type="coiled-coil region" evidence="1">
    <location>
        <begin position="325"/>
        <end position="354"/>
    </location>
</feature>
<keyword evidence="3" id="KW-0269">Exonuclease</keyword>
<dbReference type="InterPro" id="IPR038729">
    <property type="entry name" value="Rad50/SbcC_AAA"/>
</dbReference>
<evidence type="ECO:0000259" key="2">
    <source>
        <dbReference type="Pfam" id="PF13476"/>
    </source>
</evidence>
<sequence length="1220" mass="137894">MKICSLRFENLNSLKGKWFIDFESEPFKDAGIFAITGPTGAGKSTLLDAICLALYHQTPRVNISQSANDVMTRHTGFCSAEVVFEVKGKRYVASWEQKRARNKADGNLQPVQCSLSLADGTVLADKIAHKLSQISDITGLDFARFTRSMMLAQGGFAAFLNAKTDERAELLEELTGTEVYADISRRVFDKHRNQKAKIKELEAVQASHKLMDESEWIALQQQKQSIAEQEGLLQGNVVNLEQVSDWYRECSRLEQKLAQQKLDVEQADEQLIVLAPEKERLAQAVLAQKIEPDFNALEKGLAKEQALNEAKNHLVQALDSVQVKLTDSEQKLAKSQAMLQQQKAEQELFEQEAESTWLPIESELTQLARDKASAQQRYITKQDEQVRLEQQYKHHLEQKQQAEQNINAQHVYLSCWHDGEKALSLLEKWRLESHRSSSLQQQQQSLNENLTRIEADQKALTQQLESNTASLLETEQRKQALLASEAEAKAEINRLIQGKPYEQWLEELEQLDQEVITTQQWLTATEQYHSLDKQLQNHLIARQTLVDQQRVVQTSLAADEEKLMALTQQIEDIEQRLQLQQRISILEKERQLLESGCPCPLCGSVEHDLSAVEPQSQDEALLQRLEQCQTSYSSMASAQQAQHAELARLAGRIEALDQAISDVELSIESHCNNYEGLAAVSSDMESLRDKVLALQAKQQHYKNANKYYQTVERQHRQLLESLGAIDHELAQQQYQNQNIEQQRVQLTDKKAELEALLLEVTTDYEKLVQGLYQEIAPLIAESTLLASLPQISAIEHSLESWHRAQQQVQSLNQVVSESDWHLQQISQQSSVIQAQLESEQEQLKALNRHYEQLNGKYTTGLMGLTVSQKRASISEQVEQTRLEKDKASSLVATNQLDLKEHSARLAQTDNQLQTMVSDNAALKSSLQTRLTEHGFDGQAQWQQTLMSQMEQDALADRIKDAEMFAQRCQTLQMQTNEELKLHKLNHDKLPDVGAYEDEQALSELLVEAKKAYQSVLVELGQLAERIQSEQQKRQSSETMLQRIASEKAAFEWLDDLNGLIGSSDGARFRRYAQSVTLDHLVWLANRHLSTLHGRYQLKRQKGEGLFLEVIDGWQGDISRDTKTLSGGESFLVSLALAVSLSELVSHKTSIDSLFLDEGFGTLDSETLDIALDALDRLNSTGKTIGVISHVEALKERIPVQLNVNKHSGLGVSTLAGCFRG</sequence>
<dbReference type="PANTHER" id="PTHR32114">
    <property type="entry name" value="ABC TRANSPORTER ABCH.3"/>
    <property type="match status" value="1"/>
</dbReference>
<organism evidence="3 4">
    <name type="scientific">Marinomonas communis</name>
    <dbReference type="NCBI Taxonomy" id="28254"/>
    <lineage>
        <taxon>Bacteria</taxon>
        <taxon>Pseudomonadati</taxon>
        <taxon>Pseudomonadota</taxon>
        <taxon>Gammaproteobacteria</taxon>
        <taxon>Oceanospirillales</taxon>
        <taxon>Oceanospirillaceae</taxon>
        <taxon>Marinomonas</taxon>
    </lineage>
</organism>